<dbReference type="EMBL" id="CP048222">
    <property type="protein sequence ID" value="QHT69955.1"/>
    <property type="molecule type" value="Genomic_DNA"/>
</dbReference>
<dbReference type="Pfam" id="PF12833">
    <property type="entry name" value="HTH_18"/>
    <property type="match status" value="1"/>
</dbReference>
<dbReference type="Gene3D" id="1.10.10.60">
    <property type="entry name" value="Homeodomain-like"/>
    <property type="match status" value="2"/>
</dbReference>
<dbReference type="SMART" id="SM00342">
    <property type="entry name" value="HTH_ARAC"/>
    <property type="match status" value="1"/>
</dbReference>
<dbReference type="Gene3D" id="3.40.50.880">
    <property type="match status" value="1"/>
</dbReference>
<dbReference type="PANTHER" id="PTHR43130">
    <property type="entry name" value="ARAC-FAMILY TRANSCRIPTIONAL REGULATOR"/>
    <property type="match status" value="1"/>
</dbReference>
<evidence type="ECO:0000256" key="2">
    <source>
        <dbReference type="ARBA" id="ARBA00023163"/>
    </source>
</evidence>
<dbReference type="PANTHER" id="PTHR43130:SF3">
    <property type="entry name" value="HTH-TYPE TRANSCRIPTIONAL REGULATOR RV1931C"/>
    <property type="match status" value="1"/>
</dbReference>
<feature type="domain" description="HTH araC/xylS-type" evidence="3">
    <location>
        <begin position="221"/>
        <end position="319"/>
    </location>
</feature>
<keyword evidence="2" id="KW-0804">Transcription</keyword>
<proteinExistence type="predicted"/>
<dbReference type="GO" id="GO:0003700">
    <property type="term" value="F:DNA-binding transcription factor activity"/>
    <property type="evidence" value="ECO:0007669"/>
    <property type="project" value="InterPro"/>
</dbReference>
<gene>
    <name evidence="4" type="ORF">GXP67_26565</name>
</gene>
<sequence length="330" mass="37624">MKHVSILIPKGHYSIVNIAGAFQILEAANDLYFQKKGLKLFEIELVSNEDPAREYKGLYTINPTRKLQEVTQSDLIIVPAVHADITTVLEENKAMVRWIKERYNDGAEVASFCIGIYLVAEAGILNGKVCSTHWAHAQQLKSRFPSLDIRDENFITDDRGVYTSGGAYAFTNLILYLIEKFGGKELAIQIAKAFMIDLDKGSQATFMVFNGQKDHHDEVVLKVQQYIETNFEEKFTVDELAATHATIRRTLERRFKKATGNSVNEYTQRVRIEAAKKQLEMGRKTVNEVMYEVGYSDGKAFREVFKKYAGISPVDYRQKFGYSKIEYARV</sequence>
<accession>A0A6C0GPG5</accession>
<evidence type="ECO:0000313" key="4">
    <source>
        <dbReference type="EMBL" id="QHT69955.1"/>
    </source>
</evidence>
<dbReference type="InterPro" id="IPR029062">
    <property type="entry name" value="Class_I_gatase-like"/>
</dbReference>
<organism evidence="4 5">
    <name type="scientific">Rhodocytophaga rosea</name>
    <dbReference type="NCBI Taxonomy" id="2704465"/>
    <lineage>
        <taxon>Bacteria</taxon>
        <taxon>Pseudomonadati</taxon>
        <taxon>Bacteroidota</taxon>
        <taxon>Cytophagia</taxon>
        <taxon>Cytophagales</taxon>
        <taxon>Rhodocytophagaceae</taxon>
        <taxon>Rhodocytophaga</taxon>
    </lineage>
</organism>
<dbReference type="Proteomes" id="UP000480178">
    <property type="component" value="Chromosome"/>
</dbReference>
<dbReference type="GO" id="GO:0043565">
    <property type="term" value="F:sequence-specific DNA binding"/>
    <property type="evidence" value="ECO:0007669"/>
    <property type="project" value="InterPro"/>
</dbReference>
<dbReference type="SUPFAM" id="SSF52317">
    <property type="entry name" value="Class I glutamine amidotransferase-like"/>
    <property type="match status" value="1"/>
</dbReference>
<dbReference type="InterPro" id="IPR009057">
    <property type="entry name" value="Homeodomain-like_sf"/>
</dbReference>
<dbReference type="RefSeq" id="WP_162445938.1">
    <property type="nucleotide sequence ID" value="NZ_CP048222.1"/>
</dbReference>
<dbReference type="InterPro" id="IPR052158">
    <property type="entry name" value="INH-QAR"/>
</dbReference>
<protein>
    <submittedName>
        <fullName evidence="4">Helix-turn-helix domain-containing protein</fullName>
    </submittedName>
</protein>
<dbReference type="InterPro" id="IPR018060">
    <property type="entry name" value="HTH_AraC"/>
</dbReference>
<dbReference type="PROSITE" id="PS01124">
    <property type="entry name" value="HTH_ARAC_FAMILY_2"/>
    <property type="match status" value="1"/>
</dbReference>
<evidence type="ECO:0000259" key="3">
    <source>
        <dbReference type="PROSITE" id="PS01124"/>
    </source>
</evidence>
<name>A0A6C0GPG5_9BACT</name>
<evidence type="ECO:0000256" key="1">
    <source>
        <dbReference type="ARBA" id="ARBA00023015"/>
    </source>
</evidence>
<evidence type="ECO:0000313" key="5">
    <source>
        <dbReference type="Proteomes" id="UP000480178"/>
    </source>
</evidence>
<keyword evidence="5" id="KW-1185">Reference proteome</keyword>
<dbReference type="SUPFAM" id="SSF46689">
    <property type="entry name" value="Homeodomain-like"/>
    <property type="match status" value="2"/>
</dbReference>
<dbReference type="InterPro" id="IPR002818">
    <property type="entry name" value="DJ-1/PfpI"/>
</dbReference>
<dbReference type="Pfam" id="PF01965">
    <property type="entry name" value="DJ-1_PfpI"/>
    <property type="match status" value="1"/>
</dbReference>
<keyword evidence="1" id="KW-0805">Transcription regulation</keyword>
<dbReference type="KEGG" id="rhoz:GXP67_26565"/>
<reference evidence="4 5" key="1">
    <citation type="submission" date="2020-01" db="EMBL/GenBank/DDBJ databases">
        <authorList>
            <person name="Kim M.K."/>
        </authorList>
    </citation>
    <scope>NUCLEOTIDE SEQUENCE [LARGE SCALE GENOMIC DNA]</scope>
    <source>
        <strain evidence="4 5">172606-1</strain>
    </source>
</reference>
<dbReference type="AlphaFoldDB" id="A0A6C0GPG5"/>